<proteinExistence type="predicted"/>
<comment type="caution">
    <text evidence="2">The sequence shown here is derived from an EMBL/GenBank/DDBJ whole genome shotgun (WGS) entry which is preliminary data.</text>
</comment>
<sequence>MGVFATNSEQGKFVVLRHVNEAAAGPVRLEHPVFPATAAVLLLTAEWGSNGSKDTTREDLPMLARTVYVRTWLCVCVLVVKMGKEILFRRLKRDRGIARKRGAGGRGRDESVGKRRKMWAL</sequence>
<accession>A0AA40FD63</accession>
<name>A0AA40FD63_9HYME</name>
<organism evidence="2 3">
    <name type="scientific">Melipona bicolor</name>
    <dbReference type="NCBI Taxonomy" id="60889"/>
    <lineage>
        <taxon>Eukaryota</taxon>
        <taxon>Metazoa</taxon>
        <taxon>Ecdysozoa</taxon>
        <taxon>Arthropoda</taxon>
        <taxon>Hexapoda</taxon>
        <taxon>Insecta</taxon>
        <taxon>Pterygota</taxon>
        <taxon>Neoptera</taxon>
        <taxon>Endopterygota</taxon>
        <taxon>Hymenoptera</taxon>
        <taxon>Apocrita</taxon>
        <taxon>Aculeata</taxon>
        <taxon>Apoidea</taxon>
        <taxon>Anthophila</taxon>
        <taxon>Apidae</taxon>
        <taxon>Melipona</taxon>
    </lineage>
</organism>
<evidence type="ECO:0000313" key="2">
    <source>
        <dbReference type="EMBL" id="KAK1116805.1"/>
    </source>
</evidence>
<evidence type="ECO:0000256" key="1">
    <source>
        <dbReference type="SAM" id="MobiDB-lite"/>
    </source>
</evidence>
<dbReference type="Proteomes" id="UP001177670">
    <property type="component" value="Unassembled WGS sequence"/>
</dbReference>
<feature type="region of interest" description="Disordered" evidence="1">
    <location>
        <begin position="98"/>
        <end position="121"/>
    </location>
</feature>
<dbReference type="AlphaFoldDB" id="A0AA40FD63"/>
<keyword evidence="3" id="KW-1185">Reference proteome</keyword>
<protein>
    <submittedName>
        <fullName evidence="2">Uncharacterized protein</fullName>
    </submittedName>
</protein>
<reference evidence="2" key="1">
    <citation type="submission" date="2021-10" db="EMBL/GenBank/DDBJ databases">
        <title>Melipona bicolor Genome sequencing and assembly.</title>
        <authorList>
            <person name="Araujo N.S."/>
            <person name="Arias M.C."/>
        </authorList>
    </citation>
    <scope>NUCLEOTIDE SEQUENCE</scope>
    <source>
        <strain evidence="2">USP_2M_L1-L4_2017</strain>
        <tissue evidence="2">Whole body</tissue>
    </source>
</reference>
<evidence type="ECO:0000313" key="3">
    <source>
        <dbReference type="Proteomes" id="UP001177670"/>
    </source>
</evidence>
<gene>
    <name evidence="2" type="ORF">K0M31_018085</name>
</gene>
<dbReference type="EMBL" id="JAHYIQ010000062">
    <property type="protein sequence ID" value="KAK1116805.1"/>
    <property type="molecule type" value="Genomic_DNA"/>
</dbReference>